<name>A0ABV6JKM8_9BACL</name>
<feature type="transmembrane region" description="Helical" evidence="1">
    <location>
        <begin position="101"/>
        <end position="121"/>
    </location>
</feature>
<feature type="transmembrane region" description="Helical" evidence="1">
    <location>
        <begin position="70"/>
        <end position="89"/>
    </location>
</feature>
<comment type="caution">
    <text evidence="2">The sequence shown here is derived from an EMBL/GenBank/DDBJ whole genome shotgun (WGS) entry which is preliminary data.</text>
</comment>
<evidence type="ECO:0000256" key="1">
    <source>
        <dbReference type="SAM" id="Phobius"/>
    </source>
</evidence>
<keyword evidence="1" id="KW-0472">Membrane</keyword>
<evidence type="ECO:0008006" key="4">
    <source>
        <dbReference type="Google" id="ProtNLM"/>
    </source>
</evidence>
<evidence type="ECO:0000313" key="2">
    <source>
        <dbReference type="EMBL" id="MFC0396474.1"/>
    </source>
</evidence>
<dbReference type="Gene3D" id="1.20.210.10">
    <property type="entry name" value="Cytochrome c oxidase-like, subunit I domain"/>
    <property type="match status" value="1"/>
</dbReference>
<keyword evidence="3" id="KW-1185">Reference proteome</keyword>
<protein>
    <recommendedName>
        <fullName evidence="4">Cytochrome-c oxidase</fullName>
    </recommendedName>
</protein>
<dbReference type="EMBL" id="JBHLVF010000059">
    <property type="protein sequence ID" value="MFC0396474.1"/>
    <property type="molecule type" value="Genomic_DNA"/>
</dbReference>
<reference evidence="2 3" key="1">
    <citation type="submission" date="2024-09" db="EMBL/GenBank/DDBJ databases">
        <authorList>
            <person name="Sun Q."/>
            <person name="Mori K."/>
        </authorList>
    </citation>
    <scope>NUCLEOTIDE SEQUENCE [LARGE SCALE GENOMIC DNA]</scope>
    <source>
        <strain evidence="2 3">CCM 4839</strain>
    </source>
</reference>
<organism evidence="2 3">
    <name type="scientific">Paenibacillus mendelii</name>
    <dbReference type="NCBI Taxonomy" id="206163"/>
    <lineage>
        <taxon>Bacteria</taxon>
        <taxon>Bacillati</taxon>
        <taxon>Bacillota</taxon>
        <taxon>Bacilli</taxon>
        <taxon>Bacillales</taxon>
        <taxon>Paenibacillaceae</taxon>
        <taxon>Paenibacillus</taxon>
    </lineage>
</organism>
<sequence length="129" mass="14484">MKNYSKWLIRVAAIYALMGALMGADMAGRKDYSMIPAHAHILVVGWLSLFAYGMFYYVFKEISMKKTARFHAWTSLIGGGLMPIGMLVYNKMENTATLLGFIIPASVLLIAMALFLVLVFFDKKLFAKD</sequence>
<dbReference type="Proteomes" id="UP001589818">
    <property type="component" value="Unassembled WGS sequence"/>
</dbReference>
<proteinExistence type="predicted"/>
<accession>A0ABV6JKM8</accession>
<keyword evidence="1" id="KW-0812">Transmembrane</keyword>
<dbReference type="RefSeq" id="WP_204821999.1">
    <property type="nucleotide sequence ID" value="NZ_JANHOF010000017.1"/>
</dbReference>
<gene>
    <name evidence="2" type="ORF">ACFFJ8_34610</name>
</gene>
<evidence type="ECO:0000313" key="3">
    <source>
        <dbReference type="Proteomes" id="UP001589818"/>
    </source>
</evidence>
<feature type="transmembrane region" description="Helical" evidence="1">
    <location>
        <begin position="39"/>
        <end position="58"/>
    </location>
</feature>
<dbReference type="SUPFAM" id="SSF81442">
    <property type="entry name" value="Cytochrome c oxidase subunit I-like"/>
    <property type="match status" value="1"/>
</dbReference>
<dbReference type="InterPro" id="IPR036927">
    <property type="entry name" value="Cyt_c_oxase-like_su1_sf"/>
</dbReference>
<feature type="transmembrane region" description="Helical" evidence="1">
    <location>
        <begin position="7"/>
        <end position="27"/>
    </location>
</feature>
<keyword evidence="1" id="KW-1133">Transmembrane helix</keyword>